<name>A0A1C7LZC3_GRIFR</name>
<feature type="compositionally biased region" description="Basic and acidic residues" evidence="1">
    <location>
        <begin position="390"/>
        <end position="413"/>
    </location>
</feature>
<reference evidence="2 3" key="1">
    <citation type="submission" date="2016-03" db="EMBL/GenBank/DDBJ databases">
        <title>Whole genome sequencing of Grifola frondosa 9006-11.</title>
        <authorList>
            <person name="Min B."/>
            <person name="Park H."/>
            <person name="Kim J.-G."/>
            <person name="Cho H."/>
            <person name="Oh Y.-L."/>
            <person name="Kong W.-S."/>
            <person name="Choi I.-G."/>
        </authorList>
    </citation>
    <scope>NUCLEOTIDE SEQUENCE [LARGE SCALE GENOMIC DNA]</scope>
    <source>
        <strain evidence="2 3">9006-11</strain>
    </source>
</reference>
<dbReference type="OrthoDB" id="3230534at2759"/>
<accession>A0A1C7LZC3</accession>
<feature type="compositionally biased region" description="Low complexity" evidence="1">
    <location>
        <begin position="463"/>
        <end position="481"/>
    </location>
</feature>
<evidence type="ECO:0000256" key="1">
    <source>
        <dbReference type="SAM" id="MobiDB-lite"/>
    </source>
</evidence>
<dbReference type="STRING" id="5627.A0A1C7LZC3"/>
<feature type="compositionally biased region" description="Polar residues" evidence="1">
    <location>
        <begin position="361"/>
        <end position="373"/>
    </location>
</feature>
<evidence type="ECO:0000313" key="3">
    <source>
        <dbReference type="Proteomes" id="UP000092993"/>
    </source>
</evidence>
<feature type="compositionally biased region" description="Low complexity" evidence="1">
    <location>
        <begin position="342"/>
        <end position="352"/>
    </location>
</feature>
<organism evidence="2 3">
    <name type="scientific">Grifola frondosa</name>
    <name type="common">Maitake</name>
    <name type="synonym">Polyporus frondosus</name>
    <dbReference type="NCBI Taxonomy" id="5627"/>
    <lineage>
        <taxon>Eukaryota</taxon>
        <taxon>Fungi</taxon>
        <taxon>Dikarya</taxon>
        <taxon>Basidiomycota</taxon>
        <taxon>Agaricomycotina</taxon>
        <taxon>Agaricomycetes</taxon>
        <taxon>Polyporales</taxon>
        <taxon>Grifolaceae</taxon>
        <taxon>Grifola</taxon>
    </lineage>
</organism>
<dbReference type="EMBL" id="LUGG01000022">
    <property type="protein sequence ID" value="OBZ68164.1"/>
    <property type="molecule type" value="Genomic_DNA"/>
</dbReference>
<keyword evidence="3" id="KW-1185">Reference proteome</keyword>
<feature type="compositionally biased region" description="Basic and acidic residues" evidence="1">
    <location>
        <begin position="482"/>
        <end position="516"/>
    </location>
</feature>
<comment type="caution">
    <text evidence="2">The sequence shown here is derived from an EMBL/GenBank/DDBJ whole genome shotgun (WGS) entry which is preliminary data.</text>
</comment>
<feature type="region of interest" description="Disordered" evidence="1">
    <location>
        <begin position="106"/>
        <end position="695"/>
    </location>
</feature>
<dbReference type="AlphaFoldDB" id="A0A1C7LZC3"/>
<feature type="compositionally biased region" description="Low complexity" evidence="1">
    <location>
        <begin position="380"/>
        <end position="389"/>
    </location>
</feature>
<protein>
    <submittedName>
        <fullName evidence="2">Uncharacterized protein</fullName>
    </submittedName>
</protein>
<feature type="compositionally biased region" description="Polar residues" evidence="1">
    <location>
        <begin position="162"/>
        <end position="171"/>
    </location>
</feature>
<proteinExistence type="predicted"/>
<feature type="compositionally biased region" description="Basic and acidic residues" evidence="1">
    <location>
        <begin position="125"/>
        <end position="135"/>
    </location>
</feature>
<feature type="compositionally biased region" description="Polar residues" evidence="1">
    <location>
        <begin position="415"/>
        <end position="428"/>
    </location>
</feature>
<dbReference type="Proteomes" id="UP000092993">
    <property type="component" value="Unassembled WGS sequence"/>
</dbReference>
<feature type="compositionally biased region" description="Low complexity" evidence="1">
    <location>
        <begin position="228"/>
        <end position="245"/>
    </location>
</feature>
<feature type="region of interest" description="Disordered" evidence="1">
    <location>
        <begin position="726"/>
        <end position="765"/>
    </location>
</feature>
<sequence length="784" mass="87199">MEATSPLPIPRLRLTRHLPQPISDDYLAPPSPNSRSQNDEDEDTDTTPRLSTSAMPDAMSPRATSTSNPPAETPAARLGLCSLAFRITLFARESLRELFSRALRDSTPRKNRPRRNSIDTSEVDATPRVEQVREKIKSKRRSMSDEEAEKSTVDDSEPSFPTPSAASTYNALRQRLDRSSSVLPSLAPERMMTDMSMPPADSGEETPASPPQGVVMSDANPSHTSATSMRSLQMSTQLQMQSNLLEQDSEMQKALGGMDSSFESDHAPHPRPVAFPSISTKTHTSPARELSWDSHHRSHSIHKLPIAQRPSDDLSSRASSSHSEDKDLHDRERGWNQPGPKSPSHSFSSSSHIGLGKPSGLTLTRRSSGASSHSFEDGRSSQASSLTSRSEIRDRMRELEEERNKEREREWNRNHTLFRSASNLSMESQQERRRTNSQPTRSDSADLYSTPGRLEGISMYRHSSSGSMSSSGRASSAMSSRSMERERDMIMEDEQIHKRERDWSAPRARWQDERRTVSPLPCSSAGSPSHTHRASLKADSPRSSPKGLPDRSKSPSGFGETVNGWGSRDKAALRPMSPLTRSAVETESAGAHPRPRSPLPPQTNSDTGPVDYRSRFGWHFPQHRTPLPPLELEQDTPEKRATPPPRPPSRTSGMIRNSHLPVRSPRSTEKATSPSPSTDRTEHKRRHRRSLTEFTESLGTVPPLIKVESVEPIDITPEDVHHDDLVFASDEDSLPATSTPTTKLEPLPAEDRIPRPPASPLGEPSINVYRMNLRNLTLLPRLRL</sequence>
<feature type="compositionally biased region" description="Basic and acidic residues" evidence="1">
    <location>
        <begin position="322"/>
        <end position="334"/>
    </location>
</feature>
<gene>
    <name evidence="2" type="ORF">A0H81_11790</name>
</gene>
<feature type="region of interest" description="Disordered" evidence="1">
    <location>
        <begin position="1"/>
        <end position="74"/>
    </location>
</feature>
<evidence type="ECO:0000313" key="2">
    <source>
        <dbReference type="EMBL" id="OBZ68164.1"/>
    </source>
</evidence>